<dbReference type="AlphaFoldDB" id="A0AAV7ST16"/>
<feature type="compositionally biased region" description="Basic and acidic residues" evidence="1">
    <location>
        <begin position="43"/>
        <end position="54"/>
    </location>
</feature>
<comment type="caution">
    <text evidence="2">The sequence shown here is derived from an EMBL/GenBank/DDBJ whole genome shotgun (WGS) entry which is preliminary data.</text>
</comment>
<name>A0AAV7ST16_PLEWA</name>
<feature type="region of interest" description="Disordered" evidence="1">
    <location>
        <begin position="1"/>
        <end position="69"/>
    </location>
</feature>
<accession>A0AAV7ST16</accession>
<sequence length="208" mass="21879">MWVGPRHSMLRPMRTGDRVQQPAQQAGSGESKEVQWETVASSELRDGHSERYEAPEGATRPVRLSGAGPGSWCHLRVRAGLDYRRRSTHWARCGEGGDRADGVRGRAAAELCATSGITGGPRDRALATGGAAGGGRERGTGITVASQSDPQRRGRSSREQSKPSVPEGCPQQCERGSTGAATTRSSIRGERGGGDWSGSGVSRAGVDL</sequence>
<evidence type="ECO:0000256" key="1">
    <source>
        <dbReference type="SAM" id="MobiDB-lite"/>
    </source>
</evidence>
<proteinExistence type="predicted"/>
<evidence type="ECO:0000313" key="3">
    <source>
        <dbReference type="Proteomes" id="UP001066276"/>
    </source>
</evidence>
<dbReference type="Proteomes" id="UP001066276">
    <property type="component" value="Chromosome 4_2"/>
</dbReference>
<protein>
    <submittedName>
        <fullName evidence="2">Uncharacterized protein</fullName>
    </submittedName>
</protein>
<feature type="region of interest" description="Disordered" evidence="1">
    <location>
        <begin position="115"/>
        <end position="208"/>
    </location>
</feature>
<feature type="compositionally biased region" description="Low complexity" evidence="1">
    <location>
        <begin position="198"/>
        <end position="208"/>
    </location>
</feature>
<feature type="compositionally biased region" description="Basic and acidic residues" evidence="1">
    <location>
        <begin position="150"/>
        <end position="161"/>
    </location>
</feature>
<gene>
    <name evidence="2" type="ORF">NDU88_007480</name>
</gene>
<dbReference type="EMBL" id="JANPWB010000008">
    <property type="protein sequence ID" value="KAJ1167087.1"/>
    <property type="molecule type" value="Genomic_DNA"/>
</dbReference>
<organism evidence="2 3">
    <name type="scientific">Pleurodeles waltl</name>
    <name type="common">Iberian ribbed newt</name>
    <dbReference type="NCBI Taxonomy" id="8319"/>
    <lineage>
        <taxon>Eukaryota</taxon>
        <taxon>Metazoa</taxon>
        <taxon>Chordata</taxon>
        <taxon>Craniata</taxon>
        <taxon>Vertebrata</taxon>
        <taxon>Euteleostomi</taxon>
        <taxon>Amphibia</taxon>
        <taxon>Batrachia</taxon>
        <taxon>Caudata</taxon>
        <taxon>Salamandroidea</taxon>
        <taxon>Salamandridae</taxon>
        <taxon>Pleurodelinae</taxon>
        <taxon>Pleurodeles</taxon>
    </lineage>
</organism>
<reference evidence="2" key="1">
    <citation type="journal article" date="2022" name="bioRxiv">
        <title>Sequencing and chromosome-scale assembly of the giantPleurodeles waltlgenome.</title>
        <authorList>
            <person name="Brown T."/>
            <person name="Elewa A."/>
            <person name="Iarovenko S."/>
            <person name="Subramanian E."/>
            <person name="Araus A.J."/>
            <person name="Petzold A."/>
            <person name="Susuki M."/>
            <person name="Suzuki K.-i.T."/>
            <person name="Hayashi T."/>
            <person name="Toyoda A."/>
            <person name="Oliveira C."/>
            <person name="Osipova E."/>
            <person name="Leigh N.D."/>
            <person name="Simon A."/>
            <person name="Yun M.H."/>
        </authorList>
    </citation>
    <scope>NUCLEOTIDE SEQUENCE</scope>
    <source>
        <strain evidence="2">20211129_DDA</strain>
        <tissue evidence="2">Liver</tissue>
    </source>
</reference>
<keyword evidence="3" id="KW-1185">Reference proteome</keyword>
<evidence type="ECO:0000313" key="2">
    <source>
        <dbReference type="EMBL" id="KAJ1167087.1"/>
    </source>
</evidence>